<comment type="similarity">
    <text evidence="1">Belongs to the UDP-glycosyltransferase family.</text>
</comment>
<evidence type="ECO:0000256" key="6">
    <source>
        <dbReference type="SAM" id="Phobius"/>
    </source>
</evidence>
<keyword evidence="4" id="KW-0808">Transferase</keyword>
<dbReference type="InterPro" id="IPR050271">
    <property type="entry name" value="UDP-glycosyltransferase"/>
</dbReference>
<dbReference type="Pfam" id="PF00201">
    <property type="entry name" value="UDPGT"/>
    <property type="match status" value="1"/>
</dbReference>
<accession>A0A915EFY7</accession>
<keyword evidence="6" id="KW-0472">Membrane</keyword>
<dbReference type="GO" id="GO:0015020">
    <property type="term" value="F:glucuronosyltransferase activity"/>
    <property type="evidence" value="ECO:0007669"/>
    <property type="project" value="UniProtKB-EC"/>
</dbReference>
<keyword evidence="6" id="KW-0812">Transmembrane</keyword>
<dbReference type="Proteomes" id="UP000887574">
    <property type="component" value="Unplaced"/>
</dbReference>
<evidence type="ECO:0000256" key="2">
    <source>
        <dbReference type="ARBA" id="ARBA00012544"/>
    </source>
</evidence>
<dbReference type="PANTHER" id="PTHR48043">
    <property type="entry name" value="EG:EG0003.4 PROTEIN-RELATED"/>
    <property type="match status" value="1"/>
</dbReference>
<protein>
    <recommendedName>
        <fullName evidence="2">glucuronosyltransferase</fullName>
        <ecNumber evidence="2">2.4.1.17</ecNumber>
    </recommendedName>
</protein>
<evidence type="ECO:0000313" key="8">
    <source>
        <dbReference type="WBParaSite" id="jg4911"/>
    </source>
</evidence>
<dbReference type="WBParaSite" id="jg4911">
    <property type="protein sequence ID" value="jg4911"/>
    <property type="gene ID" value="jg4911"/>
</dbReference>
<evidence type="ECO:0000256" key="4">
    <source>
        <dbReference type="ARBA" id="ARBA00022679"/>
    </source>
</evidence>
<keyword evidence="7" id="KW-1185">Reference proteome</keyword>
<evidence type="ECO:0000256" key="1">
    <source>
        <dbReference type="ARBA" id="ARBA00009995"/>
    </source>
</evidence>
<name>A0A915EFY7_9BILA</name>
<proteinExistence type="inferred from homology"/>
<dbReference type="FunFam" id="3.40.50.2000:FF:000021">
    <property type="entry name" value="UDP-glucuronosyltransferase"/>
    <property type="match status" value="1"/>
</dbReference>
<comment type="catalytic activity">
    <reaction evidence="5">
        <text>glucuronate acceptor + UDP-alpha-D-glucuronate = acceptor beta-D-glucuronoside + UDP + H(+)</text>
        <dbReference type="Rhea" id="RHEA:21032"/>
        <dbReference type="ChEBI" id="CHEBI:15378"/>
        <dbReference type="ChEBI" id="CHEBI:58052"/>
        <dbReference type="ChEBI" id="CHEBI:58223"/>
        <dbReference type="ChEBI" id="CHEBI:132367"/>
        <dbReference type="ChEBI" id="CHEBI:132368"/>
        <dbReference type="EC" id="2.4.1.17"/>
    </reaction>
</comment>
<dbReference type="AlphaFoldDB" id="A0A915EFY7"/>
<dbReference type="InterPro" id="IPR002213">
    <property type="entry name" value="UDP_glucos_trans"/>
</dbReference>
<dbReference type="Gene3D" id="3.40.50.2000">
    <property type="entry name" value="Glycogen Phosphorylase B"/>
    <property type="match status" value="1"/>
</dbReference>
<dbReference type="CDD" id="cd03784">
    <property type="entry name" value="GT1_Gtf-like"/>
    <property type="match status" value="1"/>
</dbReference>
<dbReference type="EC" id="2.4.1.17" evidence="2"/>
<keyword evidence="3" id="KW-0328">Glycosyltransferase</keyword>
<evidence type="ECO:0000256" key="5">
    <source>
        <dbReference type="ARBA" id="ARBA00047475"/>
    </source>
</evidence>
<feature type="transmembrane region" description="Helical" evidence="6">
    <location>
        <begin position="409"/>
        <end position="430"/>
    </location>
</feature>
<evidence type="ECO:0000313" key="7">
    <source>
        <dbReference type="Proteomes" id="UP000887574"/>
    </source>
</evidence>
<reference evidence="8" key="1">
    <citation type="submission" date="2022-11" db="UniProtKB">
        <authorList>
            <consortium name="WormBaseParasite"/>
        </authorList>
    </citation>
    <scope>IDENTIFICATION</scope>
</reference>
<dbReference type="SUPFAM" id="SSF53756">
    <property type="entry name" value="UDP-Glycosyltransferase/glycogen phosphorylase"/>
    <property type="match status" value="1"/>
</dbReference>
<evidence type="ECO:0000256" key="3">
    <source>
        <dbReference type="ARBA" id="ARBA00022676"/>
    </source>
</evidence>
<sequence>MPPDSTSAQQLATAMFVKDIRADGLHFPYVYGNQQLGEFMANESNMNKFKQILDEEWDLLILDELFGVHSFGLALYFKRLRNTPYIIYSTTAMIQTSAYSLALGRNLVAEPYLITTTPTSDQDVYSPTKFYDRLNNIYDSTADLLLVKLYAERFQMYNIAKMGLPNFTWHELYKKNSLIFADYIDRMKYSLTESSDVRGIGSNCAIAKPLPRDLEDFVSDPTSNGTIYIAFGSNVNWKFAPARILDAFFEAINKFDNHRVVFSYNGVPRTGVKAHVKLVKWAPQFDVLAHPKTKMFISHGGLKSFKETICAKQPVIFMPVFAEQTYNTKLALRMRYASVVNKFNLDAEQLSGAISKVLYNNSYKSNAEKAYSLYLDRPIESLDQAIFDIERVLKRPNHNVHFLRKGIDLSWLTMFYVDWIAVFIVLLFLMKDLSKAQVKKIKKVTYDYLCKSLLSRLKAPPDWHAYVIAGVGDNKCACYCPMWSDRHFGTGKKEKKMIHRRLLKAIDLG</sequence>
<keyword evidence="6" id="KW-1133">Transmembrane helix</keyword>
<organism evidence="7 8">
    <name type="scientific">Ditylenchus dipsaci</name>
    <dbReference type="NCBI Taxonomy" id="166011"/>
    <lineage>
        <taxon>Eukaryota</taxon>
        <taxon>Metazoa</taxon>
        <taxon>Ecdysozoa</taxon>
        <taxon>Nematoda</taxon>
        <taxon>Chromadorea</taxon>
        <taxon>Rhabditida</taxon>
        <taxon>Tylenchina</taxon>
        <taxon>Tylenchomorpha</taxon>
        <taxon>Sphaerularioidea</taxon>
        <taxon>Anguinidae</taxon>
        <taxon>Anguininae</taxon>
        <taxon>Ditylenchus</taxon>
    </lineage>
</organism>
<dbReference type="PANTHER" id="PTHR48043:SF62">
    <property type="entry name" value="GLUCURONOSYLTRANSFERASE"/>
    <property type="match status" value="1"/>
</dbReference>